<evidence type="ECO:0000256" key="3">
    <source>
        <dbReference type="ARBA" id="ARBA00008621"/>
    </source>
</evidence>
<evidence type="ECO:0000256" key="6">
    <source>
        <dbReference type="ARBA" id="ARBA00023239"/>
    </source>
</evidence>
<keyword evidence="6 9" id="KW-0456">Lyase</keyword>
<comment type="similarity">
    <text evidence="3 9">Belongs to the class II aldolase/RraA-like family.</text>
</comment>
<dbReference type="PANTHER" id="PTHR33254:SF4">
    <property type="entry name" value="4-HYDROXY-4-METHYL-2-OXOGLUTARATE ALDOLASE 3-RELATED"/>
    <property type="match status" value="1"/>
</dbReference>
<name>A0ABU2DNC0_9MICC</name>
<dbReference type="InterPro" id="IPR010203">
    <property type="entry name" value="RraA"/>
</dbReference>
<dbReference type="Proteomes" id="UP001251870">
    <property type="component" value="Unassembled WGS sequence"/>
</dbReference>
<evidence type="ECO:0000256" key="4">
    <source>
        <dbReference type="ARBA" id="ARBA00011233"/>
    </source>
</evidence>
<evidence type="ECO:0000256" key="7">
    <source>
        <dbReference type="ARBA" id="ARBA00025046"/>
    </source>
</evidence>
<comment type="subunit">
    <text evidence="4 9">Homotrimer.</text>
</comment>
<dbReference type="InterPro" id="IPR036704">
    <property type="entry name" value="RraA/RraA-like_sf"/>
</dbReference>
<keyword evidence="11" id="KW-1185">Reference proteome</keyword>
<dbReference type="PANTHER" id="PTHR33254">
    <property type="entry name" value="4-HYDROXY-4-METHYL-2-OXOGLUTARATE ALDOLASE 3-RELATED"/>
    <property type="match status" value="1"/>
</dbReference>
<organism evidence="10 11">
    <name type="scientific">Nesterenkonia aerolata</name>
    <dbReference type="NCBI Taxonomy" id="3074079"/>
    <lineage>
        <taxon>Bacteria</taxon>
        <taxon>Bacillati</taxon>
        <taxon>Actinomycetota</taxon>
        <taxon>Actinomycetes</taxon>
        <taxon>Micrococcales</taxon>
        <taxon>Micrococcaceae</taxon>
        <taxon>Nesterenkonia</taxon>
    </lineage>
</organism>
<comment type="caution">
    <text evidence="10">The sequence shown here is derived from an EMBL/GenBank/DDBJ whole genome shotgun (WGS) entry which is preliminary data.</text>
</comment>
<reference evidence="10 11" key="1">
    <citation type="submission" date="2023-09" db="EMBL/GenBank/DDBJ databases">
        <title>Description of three actinobacteria isolated from air of manufacturing shop in a pharmaceutical factory.</title>
        <authorList>
            <person name="Zhang D.-F."/>
        </authorList>
    </citation>
    <scope>NUCLEOTIDE SEQUENCE [LARGE SCALE GENOMIC DNA]</scope>
    <source>
        <strain evidence="10 11">LY-0111</strain>
    </source>
</reference>
<comment type="function">
    <text evidence="7 9">Catalyzes the aldol cleavage of 4-hydroxy-4-methyl-2-oxoglutarate (HMG) into 2 molecules of pyruvate. Also contains a secondary oxaloacetate (OAA) decarboxylase activity due to the common pyruvate enolate transition state formed following C-C bond cleavage in the retro-aldol and decarboxylation reactions.</text>
</comment>
<evidence type="ECO:0000256" key="5">
    <source>
        <dbReference type="ARBA" id="ARBA00022723"/>
    </source>
</evidence>
<comment type="catalytic activity">
    <reaction evidence="8 9">
        <text>oxaloacetate + H(+) = pyruvate + CO2</text>
        <dbReference type="Rhea" id="RHEA:15641"/>
        <dbReference type="ChEBI" id="CHEBI:15361"/>
        <dbReference type="ChEBI" id="CHEBI:15378"/>
        <dbReference type="ChEBI" id="CHEBI:16452"/>
        <dbReference type="ChEBI" id="CHEBI:16526"/>
        <dbReference type="EC" id="4.1.1.112"/>
    </reaction>
</comment>
<dbReference type="EMBL" id="JAVKGR010000001">
    <property type="protein sequence ID" value="MDR8018007.1"/>
    <property type="molecule type" value="Genomic_DNA"/>
</dbReference>
<dbReference type="EC" id="4.1.3.17" evidence="9"/>
<dbReference type="NCBIfam" id="TIGR01935">
    <property type="entry name" value="NOT-MenG"/>
    <property type="match status" value="1"/>
</dbReference>
<evidence type="ECO:0000313" key="11">
    <source>
        <dbReference type="Proteomes" id="UP001251870"/>
    </source>
</evidence>
<keyword evidence="5 9" id="KW-0479">Metal-binding</keyword>
<dbReference type="CDD" id="cd16841">
    <property type="entry name" value="RraA_family"/>
    <property type="match status" value="1"/>
</dbReference>
<evidence type="ECO:0000256" key="1">
    <source>
        <dbReference type="ARBA" id="ARBA00001342"/>
    </source>
</evidence>
<dbReference type="SUPFAM" id="SSF89562">
    <property type="entry name" value="RraA-like"/>
    <property type="match status" value="1"/>
</dbReference>
<dbReference type="InterPro" id="IPR005493">
    <property type="entry name" value="RraA/RraA-like"/>
</dbReference>
<accession>A0ABU2DNC0</accession>
<evidence type="ECO:0000256" key="8">
    <source>
        <dbReference type="ARBA" id="ARBA00047973"/>
    </source>
</evidence>
<dbReference type="NCBIfam" id="NF006875">
    <property type="entry name" value="PRK09372.1"/>
    <property type="match status" value="1"/>
</dbReference>
<dbReference type="Gene3D" id="3.50.30.40">
    <property type="entry name" value="Ribonuclease E inhibitor RraA/RraA-like"/>
    <property type="match status" value="1"/>
</dbReference>
<comment type="cofactor">
    <cofactor evidence="2 9">
        <name>a divalent metal cation</name>
        <dbReference type="ChEBI" id="CHEBI:60240"/>
    </cofactor>
</comment>
<proteinExistence type="inferred from homology"/>
<sequence length="158" mass="16816">MNIFTGTSDLFDTYGDQLETCATQLRSYGTHTRFTGKIVTLRSFEDNLLLKDLIREPGEGRVIVVDSGASLRVAMLGDNMARLAADNDWAGVVVNGAVRDVTALANLPIGIRALGSNPRRSRKDGVGHVGETLSFGGAVFTPGRQLVADEDGVVVLPA</sequence>
<evidence type="ECO:0000313" key="10">
    <source>
        <dbReference type="EMBL" id="MDR8018007.1"/>
    </source>
</evidence>
<evidence type="ECO:0000256" key="2">
    <source>
        <dbReference type="ARBA" id="ARBA00001968"/>
    </source>
</evidence>
<dbReference type="EC" id="4.1.1.112" evidence="9"/>
<dbReference type="RefSeq" id="WP_310547000.1">
    <property type="nucleotide sequence ID" value="NZ_JAVKGR010000001.1"/>
</dbReference>
<dbReference type="Pfam" id="PF03737">
    <property type="entry name" value="RraA-like"/>
    <property type="match status" value="1"/>
</dbReference>
<evidence type="ECO:0000256" key="9">
    <source>
        <dbReference type="RuleBase" id="RU004338"/>
    </source>
</evidence>
<gene>
    <name evidence="10" type="primary">rraA</name>
    <name evidence="10" type="ORF">RIL96_00300</name>
</gene>
<protein>
    <recommendedName>
        <fullName evidence="9">4-hydroxy-4-methyl-2-oxoglutarate aldolase</fullName>
        <shortName evidence="9">HMG aldolase</shortName>
        <ecNumber evidence="9">4.1.1.112</ecNumber>
        <ecNumber evidence="9">4.1.3.17</ecNumber>
    </recommendedName>
    <alternativeName>
        <fullName evidence="9">Oxaloacetate decarboxylase</fullName>
    </alternativeName>
</protein>
<comment type="catalytic activity">
    <reaction evidence="1 9">
        <text>4-hydroxy-4-methyl-2-oxoglutarate = 2 pyruvate</text>
        <dbReference type="Rhea" id="RHEA:22748"/>
        <dbReference type="ChEBI" id="CHEBI:15361"/>
        <dbReference type="ChEBI" id="CHEBI:58276"/>
        <dbReference type="EC" id="4.1.3.17"/>
    </reaction>
</comment>